<dbReference type="GO" id="GO:0006979">
    <property type="term" value="P:response to oxidative stress"/>
    <property type="evidence" value="ECO:0007669"/>
    <property type="project" value="InterPro"/>
</dbReference>
<name>A0A3D8TJT6_9LIST</name>
<dbReference type="InterPro" id="IPR019953">
    <property type="entry name" value="OHR"/>
</dbReference>
<sequence length="142" mass="15155">MGKVYFTTSATGVGGRAGTVASNNSDLEFELSRPVAFKGEGGGGTNPEELFSMGYAACFGSAFQSVARKNKSKAKAEITVEIAMEDDDADGGYKLAAKITGFITEATREEAEHLMQEAHKMCPYSKATRGNIEVELKTRIAE</sequence>
<dbReference type="InterPro" id="IPR036102">
    <property type="entry name" value="OsmC/Ohrsf"/>
</dbReference>
<dbReference type="Proteomes" id="UP000257055">
    <property type="component" value="Unassembled WGS sequence"/>
</dbReference>
<reference evidence="3" key="1">
    <citation type="submission" date="2015-04" db="EMBL/GenBank/DDBJ databases">
        <authorList>
            <person name="Schardt J."/>
            <person name="Mueller-Herbst S."/>
            <person name="Scherer S."/>
            <person name="Huptas C."/>
        </authorList>
    </citation>
    <scope>NUCLEOTIDE SEQUENCE [LARGE SCALE GENOMIC DNA]</scope>
    <source>
        <strain evidence="3">Kiel-L1</strain>
    </source>
</reference>
<dbReference type="PANTHER" id="PTHR33797">
    <property type="entry name" value="ORGANIC HYDROPEROXIDE RESISTANCE PROTEIN-LIKE"/>
    <property type="match status" value="1"/>
</dbReference>
<dbReference type="NCBIfam" id="TIGR03561">
    <property type="entry name" value="organ_hyd_perox"/>
    <property type="match status" value="1"/>
</dbReference>
<dbReference type="EMBL" id="LARY01000004">
    <property type="protein sequence ID" value="RDW99141.1"/>
    <property type="molecule type" value="Genomic_DNA"/>
</dbReference>
<dbReference type="InterPro" id="IPR003718">
    <property type="entry name" value="OsmC/Ohr_fam"/>
</dbReference>
<comment type="caution">
    <text evidence="2">The sequence shown here is derived from an EMBL/GenBank/DDBJ whole genome shotgun (WGS) entry which is preliminary data.</text>
</comment>
<keyword evidence="3" id="KW-1185">Reference proteome</keyword>
<dbReference type="Gene3D" id="2.20.25.10">
    <property type="match status" value="1"/>
</dbReference>
<organism evidence="2 3">
    <name type="scientific">Listeria kieliensis</name>
    <dbReference type="NCBI Taxonomy" id="1621700"/>
    <lineage>
        <taxon>Bacteria</taxon>
        <taxon>Bacillati</taxon>
        <taxon>Bacillota</taxon>
        <taxon>Bacilli</taxon>
        <taxon>Bacillales</taxon>
        <taxon>Listeriaceae</taxon>
        <taxon>Listeria</taxon>
    </lineage>
</organism>
<evidence type="ECO:0000313" key="3">
    <source>
        <dbReference type="Proteomes" id="UP000257055"/>
    </source>
</evidence>
<gene>
    <name evidence="2" type="ORF">UR08_12675</name>
</gene>
<comment type="similarity">
    <text evidence="1">Belongs to the OsmC/Ohr family.</text>
</comment>
<dbReference type="PANTHER" id="PTHR33797:SF2">
    <property type="entry name" value="ORGANIC HYDROPEROXIDE RESISTANCE PROTEIN-LIKE"/>
    <property type="match status" value="1"/>
</dbReference>
<evidence type="ECO:0000313" key="2">
    <source>
        <dbReference type="EMBL" id="RDW99141.1"/>
    </source>
</evidence>
<proteinExistence type="inferred from homology"/>
<evidence type="ECO:0008006" key="4">
    <source>
        <dbReference type="Google" id="ProtNLM"/>
    </source>
</evidence>
<dbReference type="Pfam" id="PF02566">
    <property type="entry name" value="OsmC"/>
    <property type="match status" value="1"/>
</dbReference>
<dbReference type="RefSeq" id="WP_115754056.1">
    <property type="nucleotide sequence ID" value="NZ_LARY01000004.1"/>
</dbReference>
<evidence type="ECO:0000256" key="1">
    <source>
        <dbReference type="ARBA" id="ARBA00007378"/>
    </source>
</evidence>
<dbReference type="SUPFAM" id="SSF82784">
    <property type="entry name" value="OsmC-like"/>
    <property type="match status" value="1"/>
</dbReference>
<dbReference type="AlphaFoldDB" id="A0A3D8TJT6"/>
<protein>
    <recommendedName>
        <fullName evidence="4">Organic hydroperoxide resistance protein</fullName>
    </recommendedName>
</protein>
<accession>A0A3D8TJT6</accession>
<dbReference type="InterPro" id="IPR015946">
    <property type="entry name" value="KH_dom-like_a/b"/>
</dbReference>
<dbReference type="Gene3D" id="3.30.300.20">
    <property type="match status" value="1"/>
</dbReference>